<evidence type="ECO:0000259" key="2">
    <source>
        <dbReference type="PROSITE" id="PS51372"/>
    </source>
</evidence>
<evidence type="ECO:0000313" key="4">
    <source>
        <dbReference type="Proteomes" id="UP000264445"/>
    </source>
</evidence>
<gene>
    <name evidence="3" type="ORF">DEA61_10620</name>
</gene>
<dbReference type="PANTHER" id="PTHR30185">
    <property type="entry name" value="CRYPTIC BETA-GLUCOSIDE BGL OPERON ANTITERMINATOR"/>
    <property type="match status" value="1"/>
</dbReference>
<dbReference type="GO" id="GO:0006355">
    <property type="term" value="P:regulation of DNA-templated transcription"/>
    <property type="evidence" value="ECO:0007669"/>
    <property type="project" value="InterPro"/>
</dbReference>
<dbReference type="SUPFAM" id="SSF63520">
    <property type="entry name" value="PTS-regulatory domain, PRD"/>
    <property type="match status" value="2"/>
</dbReference>
<dbReference type="InterPro" id="IPR004341">
    <property type="entry name" value="CAT_RNA-bd_dom"/>
</dbReference>
<comment type="caution">
    <text evidence="3">The sequence shown here is derived from an EMBL/GenBank/DDBJ whole genome shotgun (WGS) entry which is preliminary data.</text>
</comment>
<feature type="domain" description="PRD" evidence="2">
    <location>
        <begin position="171"/>
        <end position="274"/>
    </location>
</feature>
<dbReference type="InterPro" id="IPR036650">
    <property type="entry name" value="CAT_RNA-bd_dom_sf"/>
</dbReference>
<keyword evidence="1" id="KW-0677">Repeat</keyword>
<dbReference type="NCBIfam" id="NF047357">
    <property type="entry name" value="antiterm_GlcT"/>
    <property type="match status" value="1"/>
</dbReference>
<evidence type="ECO:0000313" key="3">
    <source>
        <dbReference type="EMBL" id="HBT50211.1"/>
    </source>
</evidence>
<dbReference type="AlphaFoldDB" id="A0A117KW05"/>
<sequence length="274" mass="31026">MYRVVKVLNNNVCMAHDKNGVECILVGKGIGFGKRQGDLIKEESVEKVFYVKDTENKIKFSDLMEKVRTDVVGISEEIIAMAEKIKGKKLNEHVHIALADHLAFAIERISMGIDIKNPFIAEIKALYKEDFAIAEKALEMVKERLGIYLPEDEVGFIALHLHAAVENAGLSVTLKNTRLVSLLVSIIEKNLSRKIDRDSLDYLRLVTHLRFAVDRVAKGIEVANELLPTIKRKFKKAYRIAEEVANEIEKELGKKVPEEEKGYLAIHIQRLLPN</sequence>
<accession>A0A117KW05</accession>
<feature type="domain" description="PRD" evidence="2">
    <location>
        <begin position="66"/>
        <end position="170"/>
    </location>
</feature>
<name>A0A117KW05_9THEO</name>
<dbReference type="PANTHER" id="PTHR30185:SF16">
    <property type="entry name" value="PROTEIN GLCT"/>
    <property type="match status" value="1"/>
</dbReference>
<dbReference type="InterPro" id="IPR050661">
    <property type="entry name" value="BglG_antiterminators"/>
</dbReference>
<dbReference type="Gene3D" id="2.30.24.10">
    <property type="entry name" value="CAT RNA-binding domain"/>
    <property type="match status" value="1"/>
</dbReference>
<proteinExistence type="predicted"/>
<dbReference type="InterPro" id="IPR036634">
    <property type="entry name" value="PRD_sf"/>
</dbReference>
<dbReference type="RefSeq" id="WP_278429506.1">
    <property type="nucleotide sequence ID" value="NZ_DOLB01000157.1"/>
</dbReference>
<dbReference type="Proteomes" id="UP000264445">
    <property type="component" value="Unassembled WGS sequence"/>
</dbReference>
<dbReference type="EMBL" id="DOLB01000157">
    <property type="protein sequence ID" value="HBT50211.1"/>
    <property type="molecule type" value="Genomic_DNA"/>
</dbReference>
<dbReference type="Gene3D" id="1.10.1790.10">
    <property type="entry name" value="PRD domain"/>
    <property type="match status" value="2"/>
</dbReference>
<dbReference type="InterPro" id="IPR011608">
    <property type="entry name" value="PRD"/>
</dbReference>
<dbReference type="GO" id="GO:0003723">
    <property type="term" value="F:RNA binding"/>
    <property type="evidence" value="ECO:0007669"/>
    <property type="project" value="InterPro"/>
</dbReference>
<reference evidence="3 4" key="1">
    <citation type="journal article" date="2018" name="Nat. Biotechnol.">
        <title>A standardized bacterial taxonomy based on genome phylogeny substantially revises the tree of life.</title>
        <authorList>
            <person name="Parks D.H."/>
            <person name="Chuvochina M."/>
            <person name="Waite D.W."/>
            <person name="Rinke C."/>
            <person name="Skarshewski A."/>
            <person name="Chaumeil P.A."/>
            <person name="Hugenholtz P."/>
        </authorList>
    </citation>
    <scope>NUCLEOTIDE SEQUENCE [LARGE SCALE GENOMIC DNA]</scope>
    <source>
        <strain evidence="3">UBA12544</strain>
    </source>
</reference>
<dbReference type="SMART" id="SM01061">
    <property type="entry name" value="CAT_RBD"/>
    <property type="match status" value="1"/>
</dbReference>
<dbReference type="Pfam" id="PF03123">
    <property type="entry name" value="CAT_RBD"/>
    <property type="match status" value="1"/>
</dbReference>
<protein>
    <submittedName>
        <fullName evidence="3">Antitermination protein BlgG</fullName>
    </submittedName>
</protein>
<dbReference type="SUPFAM" id="SSF50151">
    <property type="entry name" value="SacY-like RNA-binding domain"/>
    <property type="match status" value="1"/>
</dbReference>
<dbReference type="PROSITE" id="PS51372">
    <property type="entry name" value="PRD_2"/>
    <property type="match status" value="2"/>
</dbReference>
<dbReference type="Pfam" id="PF00874">
    <property type="entry name" value="PRD"/>
    <property type="match status" value="2"/>
</dbReference>
<evidence type="ECO:0000256" key="1">
    <source>
        <dbReference type="ARBA" id="ARBA00022737"/>
    </source>
</evidence>
<organism evidence="3 4">
    <name type="scientific">Caldanaerobacter subterraneus</name>
    <dbReference type="NCBI Taxonomy" id="911092"/>
    <lineage>
        <taxon>Bacteria</taxon>
        <taxon>Bacillati</taxon>
        <taxon>Bacillota</taxon>
        <taxon>Clostridia</taxon>
        <taxon>Thermoanaerobacterales</taxon>
        <taxon>Thermoanaerobacteraceae</taxon>
        <taxon>Caldanaerobacter</taxon>
    </lineage>
</organism>